<evidence type="ECO:0000313" key="2">
    <source>
        <dbReference type="Proteomes" id="UP000050360"/>
    </source>
</evidence>
<proteinExistence type="predicted"/>
<protein>
    <submittedName>
        <fullName evidence="1">Uncharacterized protein</fullName>
    </submittedName>
</protein>
<sequence>MSIFNYENKKPQMNADERRFVDFNLIFAVKTPMFDGSDAL</sequence>
<comment type="caution">
    <text evidence="1">The sequence shown here is derived from an EMBL/GenBank/DDBJ whole genome shotgun (WGS) entry which is preliminary data.</text>
</comment>
<gene>
    <name evidence="1" type="ORF">MPEBLZ_01238</name>
</gene>
<reference evidence="1 2" key="1">
    <citation type="submission" date="2015-09" db="EMBL/GenBank/DDBJ databases">
        <title>A metagenomics-based metabolic model of nitrate-dependent anaerobic oxidation of methane by Methanoperedens-like archaea.</title>
        <authorList>
            <person name="Arshad A."/>
            <person name="Speth D.R."/>
            <person name="De Graaf R.M."/>
            <person name="Op Den Camp H.J."/>
            <person name="Jetten M.S."/>
            <person name="Welte C.U."/>
        </authorList>
    </citation>
    <scope>NUCLEOTIDE SEQUENCE [LARGE SCALE GENOMIC DNA]</scope>
</reference>
<dbReference type="EMBL" id="LKCM01000104">
    <property type="protein sequence ID" value="KPQ44175.1"/>
    <property type="molecule type" value="Genomic_DNA"/>
</dbReference>
<evidence type="ECO:0000313" key="1">
    <source>
        <dbReference type="EMBL" id="KPQ44175.1"/>
    </source>
</evidence>
<dbReference type="AlphaFoldDB" id="A0A0P7ZJW9"/>
<organism evidence="1 2">
    <name type="scientific">Candidatus Methanoperedens nitratireducens</name>
    <dbReference type="NCBI Taxonomy" id="1392998"/>
    <lineage>
        <taxon>Archaea</taxon>
        <taxon>Methanobacteriati</taxon>
        <taxon>Methanobacteriota</taxon>
        <taxon>Stenosarchaea group</taxon>
        <taxon>Methanomicrobia</taxon>
        <taxon>Methanosarcinales</taxon>
        <taxon>ANME-2 cluster</taxon>
        <taxon>Candidatus Methanoperedentaceae</taxon>
        <taxon>Candidatus Methanoperedens</taxon>
    </lineage>
</organism>
<dbReference type="Proteomes" id="UP000050360">
    <property type="component" value="Unassembled WGS sequence"/>
</dbReference>
<name>A0A0P7ZJW9_9EURY</name>
<accession>A0A0P7ZJW9</accession>